<sequence length="429" mass="49040">MSVNSNLKVHSWNVGGAGNRTFICALKVINQTHRPNFVILLEPQISGTEVNSVCDKLAYPNSIRVEANGRSGGIWVFWDARIFSTQLIFACDQHISLQVEEANKQPWILTAIYASPRPSEKHTLWDNLFLLSRWIDIPWLLSSDFNAIRSLEEKSGPSTVATARKCRSFNDRINKAELIDLGVSGPKFTWTRGDQLQTFKDSRLDRSLCNLHWNEAFPSTSVLDLPRLHSDHLPLLTSISPHGGNYGSSRPFRFEAAWLTDTNLKDLVSAAWDSGIPFHDSIASLAVKLLDWNANVFGSIQKKKNQLLARIRGVDSRMMGIFTPWLAKLRLKLETELDKILEQEEVLWFQRSREKWVQFGEPNTTYFHQLVNIRRRQNKIGALQDANDNWVTDPQALASLVFEFIANLFLQENIPYEDRLPNQAFPRLN</sequence>
<evidence type="ECO:0000313" key="2">
    <source>
        <dbReference type="Proteomes" id="UP001497516"/>
    </source>
</evidence>
<name>A0AAV2GPV7_9ROSI</name>
<dbReference type="SUPFAM" id="SSF56219">
    <property type="entry name" value="DNase I-like"/>
    <property type="match status" value="1"/>
</dbReference>
<dbReference type="EMBL" id="OZ034822">
    <property type="protein sequence ID" value="CAL1411455.1"/>
    <property type="molecule type" value="Genomic_DNA"/>
</dbReference>
<dbReference type="InterPro" id="IPR036691">
    <property type="entry name" value="Endo/exonu/phosph_ase_sf"/>
</dbReference>
<accession>A0AAV2GPV7</accession>
<keyword evidence="2" id="KW-1185">Reference proteome</keyword>
<dbReference type="Proteomes" id="UP001497516">
    <property type="component" value="Chromosome 9"/>
</dbReference>
<dbReference type="Gene3D" id="3.60.10.10">
    <property type="entry name" value="Endonuclease/exonuclease/phosphatase"/>
    <property type="match status" value="1"/>
</dbReference>
<protein>
    <recommendedName>
        <fullName evidence="3">Endonuclease/exonuclease/phosphatase domain-containing protein</fullName>
    </recommendedName>
</protein>
<gene>
    <name evidence="1" type="ORF">LTRI10_LOCUS50812</name>
</gene>
<organism evidence="1 2">
    <name type="scientific">Linum trigynum</name>
    <dbReference type="NCBI Taxonomy" id="586398"/>
    <lineage>
        <taxon>Eukaryota</taxon>
        <taxon>Viridiplantae</taxon>
        <taxon>Streptophyta</taxon>
        <taxon>Embryophyta</taxon>
        <taxon>Tracheophyta</taxon>
        <taxon>Spermatophyta</taxon>
        <taxon>Magnoliopsida</taxon>
        <taxon>eudicotyledons</taxon>
        <taxon>Gunneridae</taxon>
        <taxon>Pentapetalae</taxon>
        <taxon>rosids</taxon>
        <taxon>fabids</taxon>
        <taxon>Malpighiales</taxon>
        <taxon>Linaceae</taxon>
        <taxon>Linum</taxon>
    </lineage>
</organism>
<evidence type="ECO:0000313" key="1">
    <source>
        <dbReference type="EMBL" id="CAL1411455.1"/>
    </source>
</evidence>
<proteinExistence type="predicted"/>
<reference evidence="1 2" key="1">
    <citation type="submission" date="2024-04" db="EMBL/GenBank/DDBJ databases">
        <authorList>
            <person name="Fracassetti M."/>
        </authorList>
    </citation>
    <scope>NUCLEOTIDE SEQUENCE [LARGE SCALE GENOMIC DNA]</scope>
</reference>
<evidence type="ECO:0008006" key="3">
    <source>
        <dbReference type="Google" id="ProtNLM"/>
    </source>
</evidence>
<dbReference type="PANTHER" id="PTHR35218:SF9">
    <property type="entry name" value="ENDONUCLEASE_EXONUCLEASE_PHOSPHATASE DOMAIN-CONTAINING PROTEIN"/>
    <property type="match status" value="1"/>
</dbReference>
<dbReference type="AlphaFoldDB" id="A0AAV2GPV7"/>
<dbReference type="PANTHER" id="PTHR35218">
    <property type="entry name" value="RNASE H DOMAIN-CONTAINING PROTEIN"/>
    <property type="match status" value="1"/>
</dbReference>